<dbReference type="PANTHER" id="PTHR11712">
    <property type="entry name" value="POLYKETIDE SYNTHASE-RELATED"/>
    <property type="match status" value="1"/>
</dbReference>
<name>A0A0C1L4V9_9BACT</name>
<dbReference type="InterPro" id="IPR014031">
    <property type="entry name" value="Ketoacyl_synth_C"/>
</dbReference>
<dbReference type="InterPro" id="IPR014030">
    <property type="entry name" value="Ketoacyl_synth_N"/>
</dbReference>
<keyword evidence="6" id="KW-1185">Reference proteome</keyword>
<accession>A0A0C1L4V9</accession>
<dbReference type="PANTHER" id="PTHR11712:SF320">
    <property type="entry name" value="BETA-KETOACYL SYNTHASE"/>
    <property type="match status" value="1"/>
</dbReference>
<dbReference type="Pfam" id="PF02801">
    <property type="entry name" value="Ketoacyl-synt_C"/>
    <property type="match status" value="1"/>
</dbReference>
<dbReference type="PROSITE" id="PS52004">
    <property type="entry name" value="KS3_2"/>
    <property type="match status" value="1"/>
</dbReference>
<dbReference type="EMBL" id="JSVC01000008">
    <property type="protein sequence ID" value="KIC95147.1"/>
    <property type="molecule type" value="Genomic_DNA"/>
</dbReference>
<protein>
    <recommendedName>
        <fullName evidence="4">Ketosynthase family 3 (KS3) domain-containing protein</fullName>
    </recommendedName>
</protein>
<evidence type="ECO:0000256" key="3">
    <source>
        <dbReference type="RuleBase" id="RU003694"/>
    </source>
</evidence>
<dbReference type="Proteomes" id="UP000031408">
    <property type="component" value="Unassembled WGS sequence"/>
</dbReference>
<dbReference type="InterPro" id="IPR016039">
    <property type="entry name" value="Thiolase-like"/>
</dbReference>
<organism evidence="5 6">
    <name type="scientific">Flavihumibacter solisilvae</name>
    <dbReference type="NCBI Taxonomy" id="1349421"/>
    <lineage>
        <taxon>Bacteria</taxon>
        <taxon>Pseudomonadati</taxon>
        <taxon>Bacteroidota</taxon>
        <taxon>Chitinophagia</taxon>
        <taxon>Chitinophagales</taxon>
        <taxon>Chitinophagaceae</taxon>
        <taxon>Flavihumibacter</taxon>
    </lineage>
</organism>
<dbReference type="GO" id="GO:0005829">
    <property type="term" value="C:cytosol"/>
    <property type="evidence" value="ECO:0007669"/>
    <property type="project" value="TreeGrafter"/>
</dbReference>
<comment type="caution">
    <text evidence="5">The sequence shown here is derived from an EMBL/GenBank/DDBJ whole genome shotgun (WGS) entry which is preliminary data.</text>
</comment>
<evidence type="ECO:0000313" key="5">
    <source>
        <dbReference type="EMBL" id="KIC95147.1"/>
    </source>
</evidence>
<dbReference type="STRING" id="1349421.OI18_07465"/>
<proteinExistence type="inferred from homology"/>
<dbReference type="InterPro" id="IPR000794">
    <property type="entry name" value="Beta-ketoacyl_synthase"/>
</dbReference>
<gene>
    <name evidence="5" type="ORF">OI18_07465</name>
</gene>
<evidence type="ECO:0000313" key="6">
    <source>
        <dbReference type="Proteomes" id="UP000031408"/>
    </source>
</evidence>
<dbReference type="SUPFAM" id="SSF53901">
    <property type="entry name" value="Thiolase-like"/>
    <property type="match status" value="1"/>
</dbReference>
<dbReference type="AlphaFoldDB" id="A0A0C1L4V9"/>
<dbReference type="OrthoDB" id="9808669at2"/>
<sequence length="378" mass="39345">MAKKGTYVVADNVVTPLGYSTAAVLQEITAGNTGVQVNEGQQFRDQPVCASLFSAGQWSEIEAATAPGFTQFEQLLLFSVQQAMQQANIDLSDDRTLLLIASTKGNIGLLEAGSDDPEGTTALYLSAAKVGVQLKYHSTPIVVSNACISGMTALLVAKRLMESGHYDHAVVTGADVISPFIVAGFRSFQALSDEVCQPFDQHRKGINLGEAAATIILSVNPSGIRLSGGSSSSDANHISGPSRTGAEMAQAIRAALESSAVDAREIGFVSAHGTATPFNDEMEAKAFMLAGLNESPVFSLKAYFGHTLGAAGLLESAVSIEAMRRDTIIASKGYSTHGVSQPVKVSNSTTHSEGIKHILKTGSGFGGCNAALVFSKAG</sequence>
<dbReference type="InterPro" id="IPR020841">
    <property type="entry name" value="PKS_Beta-ketoAc_synthase_dom"/>
</dbReference>
<comment type="similarity">
    <text evidence="1 3">Belongs to the thiolase-like superfamily. Beta-ketoacyl-ACP synthases family.</text>
</comment>
<reference evidence="5 6" key="1">
    <citation type="submission" date="2014-11" db="EMBL/GenBank/DDBJ databases">
        <title>Genome sequence of Flavihumibacter solisilvae 3-3.</title>
        <authorList>
            <person name="Zhou G."/>
            <person name="Li M."/>
            <person name="Wang G."/>
        </authorList>
    </citation>
    <scope>NUCLEOTIDE SEQUENCE [LARGE SCALE GENOMIC DNA]</scope>
    <source>
        <strain evidence="5 6">3-3</strain>
    </source>
</reference>
<dbReference type="Gene3D" id="3.40.47.10">
    <property type="match status" value="2"/>
</dbReference>
<dbReference type="InterPro" id="IPR020615">
    <property type="entry name" value="Thiolase_acyl_enz_int_AS"/>
</dbReference>
<evidence type="ECO:0000256" key="1">
    <source>
        <dbReference type="ARBA" id="ARBA00008467"/>
    </source>
</evidence>
<dbReference type="SMART" id="SM00825">
    <property type="entry name" value="PKS_KS"/>
    <property type="match status" value="1"/>
</dbReference>
<dbReference type="GO" id="GO:0006633">
    <property type="term" value="P:fatty acid biosynthetic process"/>
    <property type="evidence" value="ECO:0007669"/>
    <property type="project" value="TreeGrafter"/>
</dbReference>
<dbReference type="GO" id="GO:0004315">
    <property type="term" value="F:3-oxoacyl-[acyl-carrier-protein] synthase activity"/>
    <property type="evidence" value="ECO:0007669"/>
    <property type="project" value="TreeGrafter"/>
</dbReference>
<evidence type="ECO:0000259" key="4">
    <source>
        <dbReference type="PROSITE" id="PS52004"/>
    </source>
</evidence>
<keyword evidence="2 3" id="KW-0808">Transferase</keyword>
<dbReference type="RefSeq" id="WP_039138594.1">
    <property type="nucleotide sequence ID" value="NZ_JSVC01000008.1"/>
</dbReference>
<dbReference type="PROSITE" id="PS00098">
    <property type="entry name" value="THIOLASE_1"/>
    <property type="match status" value="1"/>
</dbReference>
<dbReference type="Pfam" id="PF00109">
    <property type="entry name" value="ketoacyl-synt"/>
    <property type="match status" value="1"/>
</dbReference>
<evidence type="ECO:0000256" key="2">
    <source>
        <dbReference type="ARBA" id="ARBA00022679"/>
    </source>
</evidence>
<feature type="domain" description="Ketosynthase family 3 (KS3)" evidence="4">
    <location>
        <begin position="1"/>
        <end position="376"/>
    </location>
</feature>